<sequence>MHLWGLALFGAVAAATWWAPPWPAEQALHSSLTVVALGGLWWVHRRIGLPARVWTWALVFLTLHTIAARWLYSSVPYDDWTGGLFGFRLSEVFGWERNHFDRLVHFAYGLCLAMALRLRPVRALEVVLATSALYELFEWGIAELLAPGTAEAYNGQQGDMWDAHKDMALAALGALVAVVVHTVRRTPRHDAILGAGQLSGRRPVRGGNLR</sequence>
<dbReference type="RefSeq" id="WP_378060110.1">
    <property type="nucleotide sequence ID" value="NZ_JBHSIS010000022.1"/>
</dbReference>
<keyword evidence="2" id="KW-1185">Reference proteome</keyword>
<dbReference type="EMBL" id="JBHSIS010000022">
    <property type="protein sequence ID" value="MFC4857981.1"/>
    <property type="molecule type" value="Genomic_DNA"/>
</dbReference>
<dbReference type="Pfam" id="PF09997">
    <property type="entry name" value="DUF2238"/>
    <property type="match status" value="1"/>
</dbReference>
<comment type="caution">
    <text evidence="1">The sequence shown here is derived from an EMBL/GenBank/DDBJ whole genome shotgun (WGS) entry which is preliminary data.</text>
</comment>
<name>A0ABV9SC32_9PSEU</name>
<accession>A0ABV9SC32</accession>
<dbReference type="InterPro" id="IPR014509">
    <property type="entry name" value="YjdF-like"/>
</dbReference>
<evidence type="ECO:0000313" key="1">
    <source>
        <dbReference type="EMBL" id="MFC4857981.1"/>
    </source>
</evidence>
<reference evidence="2" key="1">
    <citation type="journal article" date="2019" name="Int. J. Syst. Evol. Microbiol.">
        <title>The Global Catalogue of Microorganisms (GCM) 10K type strain sequencing project: providing services to taxonomists for standard genome sequencing and annotation.</title>
        <authorList>
            <consortium name="The Broad Institute Genomics Platform"/>
            <consortium name="The Broad Institute Genome Sequencing Center for Infectious Disease"/>
            <person name="Wu L."/>
            <person name="Ma J."/>
        </authorList>
    </citation>
    <scope>NUCLEOTIDE SEQUENCE [LARGE SCALE GENOMIC DNA]</scope>
    <source>
        <strain evidence="2">ZS-22-S1</strain>
    </source>
</reference>
<organism evidence="1 2">
    <name type="scientific">Actinophytocola glycyrrhizae</name>
    <dbReference type="NCBI Taxonomy" id="2044873"/>
    <lineage>
        <taxon>Bacteria</taxon>
        <taxon>Bacillati</taxon>
        <taxon>Actinomycetota</taxon>
        <taxon>Actinomycetes</taxon>
        <taxon>Pseudonocardiales</taxon>
        <taxon>Pseudonocardiaceae</taxon>
    </lineage>
</organism>
<proteinExistence type="predicted"/>
<dbReference type="Proteomes" id="UP001595859">
    <property type="component" value="Unassembled WGS sequence"/>
</dbReference>
<gene>
    <name evidence="1" type="ORF">ACFPCV_31150</name>
</gene>
<protein>
    <submittedName>
        <fullName evidence="1">DUF2238 domain-containing protein</fullName>
    </submittedName>
</protein>
<evidence type="ECO:0000313" key="2">
    <source>
        <dbReference type="Proteomes" id="UP001595859"/>
    </source>
</evidence>